<dbReference type="Proteomes" id="UP000075809">
    <property type="component" value="Unassembled WGS sequence"/>
</dbReference>
<dbReference type="EMBL" id="KQ982649">
    <property type="protein sequence ID" value="KYQ52983.1"/>
    <property type="molecule type" value="Genomic_DNA"/>
</dbReference>
<name>A0A151WYM9_9HYME</name>
<sequence>MIHRGNFGRGKGATDDSRRASRRKSIRGAGGVSTAVFAVAVLFPSYCENVTGSFVFHGLPRGTTGTSVMPAAHYRDIEITRDKPVLPTSAFCNLFHSERRVATDSPRYARRRLSLHRESIPDERTRRAKRDRTRARHLVVLVRRILRRGGALIYEKNSVISKHTFTTGRYASECVRV</sequence>
<protein>
    <submittedName>
        <fullName evidence="2">Uncharacterized protein</fullName>
    </submittedName>
</protein>
<reference evidence="2 3" key="1">
    <citation type="submission" date="2015-09" db="EMBL/GenBank/DDBJ databases">
        <title>Trachymyrmex zeteki WGS genome.</title>
        <authorList>
            <person name="Nygaard S."/>
            <person name="Hu H."/>
            <person name="Boomsma J."/>
            <person name="Zhang G."/>
        </authorList>
    </citation>
    <scope>NUCLEOTIDE SEQUENCE [LARGE SCALE GENOMIC DNA]</scope>
    <source>
        <strain evidence="2">Tzet28-1</strain>
        <tissue evidence="2">Whole body</tissue>
    </source>
</reference>
<evidence type="ECO:0000313" key="3">
    <source>
        <dbReference type="Proteomes" id="UP000075809"/>
    </source>
</evidence>
<organism evidence="2 3">
    <name type="scientific">Mycetomoellerius zeteki</name>
    <dbReference type="NCBI Taxonomy" id="64791"/>
    <lineage>
        <taxon>Eukaryota</taxon>
        <taxon>Metazoa</taxon>
        <taxon>Ecdysozoa</taxon>
        <taxon>Arthropoda</taxon>
        <taxon>Hexapoda</taxon>
        <taxon>Insecta</taxon>
        <taxon>Pterygota</taxon>
        <taxon>Neoptera</taxon>
        <taxon>Endopterygota</taxon>
        <taxon>Hymenoptera</taxon>
        <taxon>Apocrita</taxon>
        <taxon>Aculeata</taxon>
        <taxon>Formicoidea</taxon>
        <taxon>Formicidae</taxon>
        <taxon>Myrmicinae</taxon>
        <taxon>Mycetomoellerius</taxon>
    </lineage>
</organism>
<dbReference type="AlphaFoldDB" id="A0A151WYM9"/>
<keyword evidence="3" id="KW-1185">Reference proteome</keyword>
<evidence type="ECO:0000313" key="2">
    <source>
        <dbReference type="EMBL" id="KYQ52983.1"/>
    </source>
</evidence>
<accession>A0A151WYM9</accession>
<gene>
    <name evidence="2" type="ORF">ALC60_07709</name>
</gene>
<feature type="region of interest" description="Disordered" evidence="1">
    <location>
        <begin position="1"/>
        <end position="26"/>
    </location>
</feature>
<proteinExistence type="predicted"/>
<evidence type="ECO:0000256" key="1">
    <source>
        <dbReference type="SAM" id="MobiDB-lite"/>
    </source>
</evidence>